<reference evidence="1 2" key="1">
    <citation type="submission" date="2020-03" db="EMBL/GenBank/DDBJ databases">
        <title>Above-ground endophytic microbial communities from plants in different locations in the United States.</title>
        <authorList>
            <person name="Frank C."/>
        </authorList>
    </citation>
    <scope>NUCLEOTIDE SEQUENCE [LARGE SCALE GENOMIC DNA]</scope>
    <source>
        <strain evidence="1 2">WW7</strain>
    </source>
</reference>
<protein>
    <recommendedName>
        <fullName evidence="3">Tail terminator</fullName>
    </recommendedName>
</protein>
<evidence type="ECO:0000313" key="1">
    <source>
        <dbReference type="EMBL" id="NII42297.1"/>
    </source>
</evidence>
<keyword evidence="2" id="KW-1185">Reference proteome</keyword>
<dbReference type="RefSeq" id="WP_166781272.1">
    <property type="nucleotide sequence ID" value="NZ_JAAOYO010000004.1"/>
</dbReference>
<name>A0ABX0TB39_9MICO</name>
<proteinExistence type="predicted"/>
<gene>
    <name evidence="1" type="ORF">E9228_002955</name>
</gene>
<evidence type="ECO:0000313" key="2">
    <source>
        <dbReference type="Proteomes" id="UP001318300"/>
    </source>
</evidence>
<sequence length="139" mass="14840">MSDLIVFPDVEQEAGDHLTAAFAASEAFSDVRAAGRIPSRRPRRFVRLRATGGQQLTINVDQPTLVVEGYADTDTDAAEITNLAVAILMQAGRDRQLGRAAVVSPGVAVIGRPQNLPDPLTEQARYTATITVALRGSRA</sequence>
<dbReference type="Proteomes" id="UP001318300">
    <property type="component" value="Unassembled WGS sequence"/>
</dbReference>
<comment type="caution">
    <text evidence="1">The sequence shown here is derived from an EMBL/GenBank/DDBJ whole genome shotgun (WGS) entry which is preliminary data.</text>
</comment>
<accession>A0ABX0TB39</accession>
<organism evidence="1 2">
    <name type="scientific">Curtobacterium salicis</name>
    <dbReference type="NCBI Taxonomy" id="1779862"/>
    <lineage>
        <taxon>Bacteria</taxon>
        <taxon>Bacillati</taxon>
        <taxon>Actinomycetota</taxon>
        <taxon>Actinomycetes</taxon>
        <taxon>Micrococcales</taxon>
        <taxon>Microbacteriaceae</taxon>
        <taxon>Curtobacterium</taxon>
    </lineage>
</organism>
<dbReference type="EMBL" id="JAAOYO010000004">
    <property type="protein sequence ID" value="NII42297.1"/>
    <property type="molecule type" value="Genomic_DNA"/>
</dbReference>
<evidence type="ECO:0008006" key="3">
    <source>
        <dbReference type="Google" id="ProtNLM"/>
    </source>
</evidence>